<evidence type="ECO:0000256" key="2">
    <source>
        <dbReference type="RuleBase" id="RU362097"/>
    </source>
</evidence>
<sequence>MLRRITALCLGGTSVLALAGCMVVGPDPVAPAIETPPAYVGENHTESWDMPEPDATVQAWWETLDDPALTELLEAVRSENLDVESAFLNLALVRQQEIATRANLFPTLDAFLDENLSFDLSDGDGLSDNTSLGLGLSYDVDIAGRNQRQLEAAQAAIEAAYFNLQNIQRLITQTAAQQYIELKRTSARLALLDTTLELQQRTLDIVNARFEVGIAPALDVDRAASDLAQSRSQRFTLEAARETALFSLNLLRAGYPEPVDTQLNEIDETVPVFASYPDPGIPADLIRNRPDVRAAEAELVAELARIGVEEADLYPSLTLPGQISASAGNGDLLSSAILSVGASLDLPIFDAGRRKAEVEAQRIRAEAALVSWRSSILTAVVEVESALTQIDALERQLEQQEIGVERSESAYRQLDALYREGLSSFIDVLDAQRTLISRRESIINTRAQLASSVVELYAALGYSGENAAG</sequence>
<dbReference type="Proteomes" id="UP001596303">
    <property type="component" value="Unassembled WGS sequence"/>
</dbReference>
<dbReference type="NCBIfam" id="TIGR01845">
    <property type="entry name" value="outer_NodT"/>
    <property type="match status" value="1"/>
</dbReference>
<keyword evidence="2" id="KW-0812">Transmembrane</keyword>
<comment type="similarity">
    <text evidence="1 2">Belongs to the outer membrane factor (OMF) (TC 1.B.17) family.</text>
</comment>
<reference evidence="5" key="1">
    <citation type="journal article" date="2019" name="Int. J. Syst. Evol. Microbiol.">
        <title>The Global Catalogue of Microorganisms (GCM) 10K type strain sequencing project: providing services to taxonomists for standard genome sequencing and annotation.</title>
        <authorList>
            <consortium name="The Broad Institute Genomics Platform"/>
            <consortium name="The Broad Institute Genome Sequencing Center for Infectious Disease"/>
            <person name="Wu L."/>
            <person name="Ma J."/>
        </authorList>
    </citation>
    <scope>NUCLEOTIDE SEQUENCE [LARGE SCALE GENOMIC DNA]</scope>
    <source>
        <strain evidence="5">CGMCC-1.15741</strain>
    </source>
</reference>
<evidence type="ECO:0000313" key="5">
    <source>
        <dbReference type="Proteomes" id="UP001596303"/>
    </source>
</evidence>
<feature type="coiled-coil region" evidence="3">
    <location>
        <begin position="383"/>
        <end position="410"/>
    </location>
</feature>
<keyword evidence="2" id="KW-0564">Palmitate</keyword>
<dbReference type="PROSITE" id="PS51257">
    <property type="entry name" value="PROKAR_LIPOPROTEIN"/>
    <property type="match status" value="1"/>
</dbReference>
<dbReference type="Gene3D" id="2.20.200.10">
    <property type="entry name" value="Outer membrane efflux proteins (OEP)"/>
    <property type="match status" value="1"/>
</dbReference>
<dbReference type="Pfam" id="PF02321">
    <property type="entry name" value="OEP"/>
    <property type="match status" value="2"/>
</dbReference>
<dbReference type="SUPFAM" id="SSF56954">
    <property type="entry name" value="Outer membrane efflux proteins (OEP)"/>
    <property type="match status" value="1"/>
</dbReference>
<evidence type="ECO:0000256" key="1">
    <source>
        <dbReference type="ARBA" id="ARBA00007613"/>
    </source>
</evidence>
<accession>A0ABW1SAU0</accession>
<dbReference type="InterPro" id="IPR010131">
    <property type="entry name" value="MdtP/NodT-like"/>
</dbReference>
<dbReference type="Gene3D" id="1.20.1600.10">
    <property type="entry name" value="Outer membrane efflux proteins (OEP)"/>
    <property type="match status" value="1"/>
</dbReference>
<feature type="signal peptide" evidence="2">
    <location>
        <begin position="1"/>
        <end position="19"/>
    </location>
</feature>
<feature type="chain" id="PRO_5044995904" evidence="2">
    <location>
        <begin position="20"/>
        <end position="469"/>
    </location>
</feature>
<dbReference type="InterPro" id="IPR003423">
    <property type="entry name" value="OMP_efflux"/>
</dbReference>
<dbReference type="EMBL" id="JBHSSW010000012">
    <property type="protein sequence ID" value="MFC6198363.1"/>
    <property type="molecule type" value="Genomic_DNA"/>
</dbReference>
<name>A0ABW1SAU0_9PROT</name>
<keyword evidence="5" id="KW-1185">Reference proteome</keyword>
<evidence type="ECO:0000256" key="3">
    <source>
        <dbReference type="SAM" id="Coils"/>
    </source>
</evidence>
<gene>
    <name evidence="4" type="ORF">ACFQDM_09745</name>
</gene>
<comment type="subcellular location">
    <subcellularLocation>
        <location evidence="2">Cell membrane</location>
        <topology evidence="2">Lipid-anchor</topology>
    </subcellularLocation>
</comment>
<organism evidence="4 5">
    <name type="scientific">Ponticaulis profundi</name>
    <dbReference type="NCBI Taxonomy" id="2665222"/>
    <lineage>
        <taxon>Bacteria</taxon>
        <taxon>Pseudomonadati</taxon>
        <taxon>Pseudomonadota</taxon>
        <taxon>Alphaproteobacteria</taxon>
        <taxon>Hyphomonadales</taxon>
        <taxon>Hyphomonadaceae</taxon>
        <taxon>Ponticaulis</taxon>
    </lineage>
</organism>
<keyword evidence="2" id="KW-0449">Lipoprotein</keyword>
<keyword evidence="3" id="KW-0175">Coiled coil</keyword>
<evidence type="ECO:0000313" key="4">
    <source>
        <dbReference type="EMBL" id="MFC6198363.1"/>
    </source>
</evidence>
<keyword evidence="2" id="KW-0732">Signal</keyword>
<comment type="caution">
    <text evidence="4">The sequence shown here is derived from an EMBL/GenBank/DDBJ whole genome shotgun (WGS) entry which is preliminary data.</text>
</comment>
<dbReference type="PANTHER" id="PTHR30203">
    <property type="entry name" value="OUTER MEMBRANE CATION EFFLUX PROTEIN"/>
    <property type="match status" value="1"/>
</dbReference>
<keyword evidence="2" id="KW-1134">Transmembrane beta strand</keyword>
<dbReference type="PANTHER" id="PTHR30203:SF32">
    <property type="entry name" value="CATION EFFLUX SYSTEM PROTEIN CUSC"/>
    <property type="match status" value="1"/>
</dbReference>
<dbReference type="RefSeq" id="WP_377378513.1">
    <property type="nucleotide sequence ID" value="NZ_JBHSSW010000012.1"/>
</dbReference>
<proteinExistence type="inferred from homology"/>
<keyword evidence="2" id="KW-0472">Membrane</keyword>
<protein>
    <submittedName>
        <fullName evidence="4">Efflux transporter outer membrane subunit</fullName>
    </submittedName>
</protein>